<sequence length="516" mass="58699">MLSSTRKLEFFFPFLLVLVKSIASYRHNGQLGLIECRQNLKGPLWRAMVGDSGAVVSTGYPNSYSSHPDTMCEVLLRTCNSCRFLIELKKLHFPSCNGTSLGNFTAQTNVENQCINGCDHLYISEVDHPYSLYSHQNYFDVNETSTYISISSHIRIVHCMSQTNLAAGKMFKINYKVVVKKEEFSGYPQKGTLSDGFFHSPNFPRGYAINGEIFIYSIRNLDPNGFIKLVFDDWDIAQDTTVQVYENNQNTPLTIKHFQRPIIVSNSNSLQLIFYTGAKPSSDSENIGFKASFKYLSEKIQDNTKLDCSATFPASVGGAISFYGLSPIDSASYDCVWVIRKIPNKEYNYEIHLHLKELTMKDGWRLEPRNSLEIHNGISSIDPVIARYTSAEYTPSFTWNTSLQSEGFYIRLRGNFNHFDRVEFSYASAVMMTKDGCRENFKLPCFNLLCIAESLQCDGVDHCGDNSDERPARECNFESEELHILDTTPLSTGQKFFEDKTVLYFLLCFCISKEFV</sequence>
<evidence type="ECO:0000259" key="5">
    <source>
        <dbReference type="PROSITE" id="PS01180"/>
    </source>
</evidence>
<dbReference type="PROSITE" id="PS01209">
    <property type="entry name" value="LDLRA_1"/>
    <property type="match status" value="1"/>
</dbReference>
<accession>A0A6P7TBE8</accession>
<feature type="domain" description="CUB" evidence="5">
    <location>
        <begin position="308"/>
        <end position="431"/>
    </location>
</feature>
<feature type="disulfide bond" evidence="2">
    <location>
        <begin position="308"/>
        <end position="335"/>
    </location>
</feature>
<keyword evidence="6" id="KW-1185">Reference proteome</keyword>
<dbReference type="KEGG" id="osn:115220956"/>
<dbReference type="SUPFAM" id="SSF49854">
    <property type="entry name" value="Spermadhesin, CUB domain"/>
    <property type="match status" value="2"/>
</dbReference>
<proteinExistence type="predicted"/>
<feature type="chain" id="PRO_5027576060" evidence="4">
    <location>
        <begin position="25"/>
        <end position="516"/>
    </location>
</feature>
<dbReference type="CDD" id="cd00112">
    <property type="entry name" value="LDLa"/>
    <property type="match status" value="1"/>
</dbReference>
<dbReference type="Gene3D" id="2.60.120.290">
    <property type="entry name" value="Spermadhesin, CUB domain"/>
    <property type="match status" value="1"/>
</dbReference>
<dbReference type="RefSeq" id="XP_029647026.1">
    <property type="nucleotide sequence ID" value="XM_029791166.2"/>
</dbReference>
<keyword evidence="4" id="KW-0732">Signal</keyword>
<name>A0A6P7TBE8_9MOLL</name>
<evidence type="ECO:0000313" key="6">
    <source>
        <dbReference type="Proteomes" id="UP000515154"/>
    </source>
</evidence>
<comment type="caution">
    <text evidence="3">Lacks conserved residue(s) required for the propagation of feature annotation.</text>
</comment>
<dbReference type="PROSITE" id="PS50068">
    <property type="entry name" value="LDLRA_2"/>
    <property type="match status" value="1"/>
</dbReference>
<feature type="signal peptide" evidence="4">
    <location>
        <begin position="1"/>
        <end position="24"/>
    </location>
</feature>
<dbReference type="PANTHER" id="PTHR24652:SF67">
    <property type="entry name" value="LOW-DENSITY LIPOPROTEIN RECEPTOR CLASS A DOMAIN-CONTAINING PROTEIN 2"/>
    <property type="match status" value="1"/>
</dbReference>
<gene>
    <name evidence="7" type="primary">LOC115220956</name>
</gene>
<organism evidence="6 7">
    <name type="scientific">Octopus sinensis</name>
    <name type="common">East Asian common octopus</name>
    <dbReference type="NCBI Taxonomy" id="2607531"/>
    <lineage>
        <taxon>Eukaryota</taxon>
        <taxon>Metazoa</taxon>
        <taxon>Spiralia</taxon>
        <taxon>Lophotrochozoa</taxon>
        <taxon>Mollusca</taxon>
        <taxon>Cephalopoda</taxon>
        <taxon>Coleoidea</taxon>
        <taxon>Octopodiformes</taxon>
        <taxon>Octopoda</taxon>
        <taxon>Incirrata</taxon>
        <taxon>Octopodidae</taxon>
        <taxon>Octopus</taxon>
    </lineage>
</organism>
<dbReference type="SMART" id="SM00192">
    <property type="entry name" value="LDLa"/>
    <property type="match status" value="1"/>
</dbReference>
<dbReference type="Gene3D" id="4.10.400.10">
    <property type="entry name" value="Low-density Lipoprotein Receptor"/>
    <property type="match status" value="1"/>
</dbReference>
<dbReference type="SUPFAM" id="SSF57424">
    <property type="entry name" value="LDL receptor-like module"/>
    <property type="match status" value="1"/>
</dbReference>
<dbReference type="PROSITE" id="PS01180">
    <property type="entry name" value="CUB"/>
    <property type="match status" value="1"/>
</dbReference>
<dbReference type="InterPro" id="IPR000859">
    <property type="entry name" value="CUB_dom"/>
</dbReference>
<dbReference type="AlphaFoldDB" id="A0A6P7TBE8"/>
<evidence type="ECO:0000313" key="7">
    <source>
        <dbReference type="RefSeq" id="XP_029647026.1"/>
    </source>
</evidence>
<dbReference type="InterPro" id="IPR023415">
    <property type="entry name" value="LDLR_class-A_CS"/>
</dbReference>
<dbReference type="InterPro" id="IPR042333">
    <property type="entry name" value="LRAD2/Mig-13-like"/>
</dbReference>
<dbReference type="InterPro" id="IPR036055">
    <property type="entry name" value="LDL_receptor-like_sf"/>
</dbReference>
<dbReference type="InterPro" id="IPR035914">
    <property type="entry name" value="Sperma_CUB_dom_sf"/>
</dbReference>
<feature type="disulfide bond" evidence="3">
    <location>
        <begin position="445"/>
        <end position="463"/>
    </location>
</feature>
<evidence type="ECO:0000256" key="4">
    <source>
        <dbReference type="SAM" id="SignalP"/>
    </source>
</evidence>
<dbReference type="PANTHER" id="PTHR24652">
    <property type="entry name" value="LOW-DENSITY LIPOPROTEIN RECEPTOR CLASS A DOMAIN-CONTAINING PROTEIN 2"/>
    <property type="match status" value="1"/>
</dbReference>
<evidence type="ECO:0000256" key="3">
    <source>
        <dbReference type="PROSITE-ProRule" id="PRU00124"/>
    </source>
</evidence>
<keyword evidence="1 3" id="KW-1015">Disulfide bond</keyword>
<evidence type="ECO:0000256" key="2">
    <source>
        <dbReference type="PROSITE-ProRule" id="PRU00059"/>
    </source>
</evidence>
<evidence type="ECO:0000256" key="1">
    <source>
        <dbReference type="ARBA" id="ARBA00023157"/>
    </source>
</evidence>
<dbReference type="CDD" id="cd00041">
    <property type="entry name" value="CUB"/>
    <property type="match status" value="1"/>
</dbReference>
<protein>
    <submittedName>
        <fullName evidence="7">Cubilin</fullName>
    </submittedName>
</protein>
<dbReference type="Proteomes" id="UP000515154">
    <property type="component" value="Linkage group LG17"/>
</dbReference>
<dbReference type="InterPro" id="IPR002172">
    <property type="entry name" value="LDrepeatLR_classA_rpt"/>
</dbReference>
<reference evidence="7" key="1">
    <citation type="submission" date="2025-08" db="UniProtKB">
        <authorList>
            <consortium name="RefSeq"/>
        </authorList>
    </citation>
    <scope>IDENTIFICATION</scope>
</reference>